<dbReference type="AlphaFoldDB" id="A0A0R1HWK4"/>
<reference evidence="2 3" key="1">
    <citation type="journal article" date="2015" name="Genome Announc.">
        <title>Expanding the biotechnology potential of lactobacilli through comparative genomics of 213 strains and associated genera.</title>
        <authorList>
            <person name="Sun Z."/>
            <person name="Harris H.M."/>
            <person name="McCann A."/>
            <person name="Guo C."/>
            <person name="Argimon S."/>
            <person name="Zhang W."/>
            <person name="Yang X."/>
            <person name="Jeffery I.B."/>
            <person name="Cooney J.C."/>
            <person name="Kagawa T.F."/>
            <person name="Liu W."/>
            <person name="Song Y."/>
            <person name="Salvetti E."/>
            <person name="Wrobel A."/>
            <person name="Rasinkangas P."/>
            <person name="Parkhill J."/>
            <person name="Rea M.C."/>
            <person name="O'Sullivan O."/>
            <person name="Ritari J."/>
            <person name="Douillard F.P."/>
            <person name="Paul Ross R."/>
            <person name="Yang R."/>
            <person name="Briner A.E."/>
            <person name="Felis G.E."/>
            <person name="de Vos W.M."/>
            <person name="Barrangou R."/>
            <person name="Klaenhammer T.R."/>
            <person name="Caufield P.W."/>
            <person name="Cui Y."/>
            <person name="Zhang H."/>
            <person name="O'Toole P.W."/>
        </authorList>
    </citation>
    <scope>NUCLEOTIDE SEQUENCE [LARGE SCALE GENOMIC DNA]</scope>
    <source>
        <strain evidence="2 3">JCM 15530</strain>
    </source>
</reference>
<feature type="transmembrane region" description="Helical" evidence="1">
    <location>
        <begin position="137"/>
        <end position="170"/>
    </location>
</feature>
<dbReference type="Proteomes" id="UP000050911">
    <property type="component" value="Unassembled WGS sequence"/>
</dbReference>
<keyword evidence="3" id="KW-1185">Reference proteome</keyword>
<sequence>MRFKAAFHYQLKSDVQALLWFYVWGIAGIVVIPLLMWLLFDRSSAYNLNATLPNALTAIVLTIFLIAYGGNTFDGFKVLIQNGIGRKTYFWSKAAVMATIIIAGEVVNALYGLFYVAVVDSRGTVLAFQGFYGKATASPIVSGLITFLITVLFMFCLTMTAMFAGSVLALFSRRTQLILLVGIPILLFIMMFAAAAIDLPRIWQFTWLSTLAEWVSGYHPNVQAGTFNAGAPLISGLIYLGVMTGATYAVNLKLKYPR</sequence>
<feature type="transmembrane region" description="Helical" evidence="1">
    <location>
        <begin position="177"/>
        <end position="197"/>
    </location>
</feature>
<evidence type="ECO:0000313" key="2">
    <source>
        <dbReference type="EMBL" id="KRK48244.1"/>
    </source>
</evidence>
<gene>
    <name evidence="2" type="ORF">FC96_GL001983</name>
</gene>
<name>A0A0R1HWK4_9LACO</name>
<dbReference type="RefSeq" id="WP_055679685.1">
    <property type="nucleotide sequence ID" value="NZ_AZCX01000004.1"/>
</dbReference>
<keyword evidence="1" id="KW-0812">Transmembrane</keyword>
<proteinExistence type="predicted"/>
<protein>
    <submittedName>
        <fullName evidence="2">ABC transporter permease</fullName>
    </submittedName>
</protein>
<organism evidence="2 3">
    <name type="scientific">Secundilactobacillus kimchicus JCM 15530</name>
    <dbReference type="NCBI Taxonomy" id="1302272"/>
    <lineage>
        <taxon>Bacteria</taxon>
        <taxon>Bacillati</taxon>
        <taxon>Bacillota</taxon>
        <taxon>Bacilli</taxon>
        <taxon>Lactobacillales</taxon>
        <taxon>Lactobacillaceae</taxon>
        <taxon>Secundilactobacillus</taxon>
    </lineage>
</organism>
<keyword evidence="1" id="KW-1133">Transmembrane helix</keyword>
<keyword evidence="1" id="KW-0472">Membrane</keyword>
<feature type="transmembrane region" description="Helical" evidence="1">
    <location>
        <begin position="52"/>
        <end position="73"/>
    </location>
</feature>
<feature type="transmembrane region" description="Helical" evidence="1">
    <location>
        <begin position="21"/>
        <end position="40"/>
    </location>
</feature>
<accession>A0A0R1HWK4</accession>
<feature type="transmembrane region" description="Helical" evidence="1">
    <location>
        <begin position="229"/>
        <end position="250"/>
    </location>
</feature>
<evidence type="ECO:0000313" key="3">
    <source>
        <dbReference type="Proteomes" id="UP000050911"/>
    </source>
</evidence>
<dbReference type="STRING" id="1302272.FC96_GL001983"/>
<feature type="transmembrane region" description="Helical" evidence="1">
    <location>
        <begin position="94"/>
        <end position="117"/>
    </location>
</feature>
<dbReference type="OrthoDB" id="2249484at2"/>
<evidence type="ECO:0000256" key="1">
    <source>
        <dbReference type="SAM" id="Phobius"/>
    </source>
</evidence>
<comment type="caution">
    <text evidence="2">The sequence shown here is derived from an EMBL/GenBank/DDBJ whole genome shotgun (WGS) entry which is preliminary data.</text>
</comment>
<dbReference type="EMBL" id="AZCX01000004">
    <property type="protein sequence ID" value="KRK48244.1"/>
    <property type="molecule type" value="Genomic_DNA"/>
</dbReference>
<dbReference type="PATRIC" id="fig|1302272.5.peg.2023"/>